<reference evidence="16 17" key="1">
    <citation type="submission" date="2017-07" db="EMBL/GenBank/DDBJ databases">
        <title>Leptospira spp. isolated from tropical soils.</title>
        <authorList>
            <person name="Thibeaux R."/>
            <person name="Iraola G."/>
            <person name="Ferres I."/>
            <person name="Bierque E."/>
            <person name="Girault D."/>
            <person name="Soupe-Gilbert M.-E."/>
            <person name="Picardeau M."/>
            <person name="Goarant C."/>
        </authorList>
    </citation>
    <scope>NUCLEOTIDE SEQUENCE [LARGE SCALE GENOMIC DNA]</scope>
    <source>
        <strain evidence="15 17">FH1-B-B1</strain>
        <strain evidence="14 16">FH1-B-C1</strain>
    </source>
</reference>
<evidence type="ECO:0000256" key="2">
    <source>
        <dbReference type="ARBA" id="ARBA00022448"/>
    </source>
</evidence>
<keyword evidence="5" id="KW-0732">Signal</keyword>
<sequence>MLAVLSGIKARRETKHNRFAEVAAFPSFLFLLRTERIFLITKLKRTGQDCKLGVPSKGSLLTILWFVFFPVYVYGQEPTTKEAEKVEVVGKVSKGTESDLLRKNPTGFQSSIDLDQYNSRYTSLPDVLEREAGIRVRRYGGLGSYSTLSLRGTNPNQSRIYIDGVPFNNTQGGEVNLADLPFDNLKSIEIFRSGSPIGLSGSAIGGSVNLVTRKSGGPPRTRVNLGGGSYNTGKGSITHTGTYGGIGASLFFLGEKSDQNFPYLNTHGTLIVNPLDDTIDRRRNAQYERSSGMVGLDGDIGRTKIRFWNDLNYRFHGIPGPATNQTEKVRRKLLRNTSSISTDTKGLFDGFLRIESRVFRTFAVDQLFDPESEFSRGTPNARADIGQAGAHFMPTIYLLEYYQILRFHLGYELETFERTRSTPTNQDLKYEPGKSRRYTSLQIEDEIRLLGEKVVLTPGITWDVYNDRFQTDEPWYRKQDPFASADKKTSFTNPRVGFLWKLIETESGNLDFKANAAVQNRIPSFLELFGEIGTIIPNNNLKPEKSNNADAGFLAKYRNNSFRSQTSISYFSRRIVDMILFIPNSQFTLRPDNVDSARIQGAELSHKTEYKGWKFLLEYTYQNAINTSSAPYLHGKILPLRPRHEISSTFAYKSSRWETGVEVVYVGAVFKDRTNEYVNYQPARQIWNLYFTWILYSDSDSENSTFTEIGKNDLKDRAPKELILSLDLRNVGDKRVEDIVGYPLPGRNWFITLSGRF</sequence>
<feature type="domain" description="TonB-dependent receptor plug" evidence="13">
    <location>
        <begin position="111"/>
        <end position="206"/>
    </location>
</feature>
<comment type="similarity">
    <text evidence="10 11">Belongs to the TonB-dependent receptor family.</text>
</comment>
<evidence type="ECO:0000313" key="17">
    <source>
        <dbReference type="Proteomes" id="UP000231990"/>
    </source>
</evidence>
<evidence type="ECO:0000259" key="13">
    <source>
        <dbReference type="Pfam" id="PF07715"/>
    </source>
</evidence>
<dbReference type="InterPro" id="IPR036942">
    <property type="entry name" value="Beta-barrel_TonB_sf"/>
</dbReference>
<dbReference type="PANTHER" id="PTHR30069">
    <property type="entry name" value="TONB-DEPENDENT OUTER MEMBRANE RECEPTOR"/>
    <property type="match status" value="1"/>
</dbReference>
<dbReference type="SUPFAM" id="SSF56935">
    <property type="entry name" value="Porins"/>
    <property type="match status" value="1"/>
</dbReference>
<evidence type="ECO:0000256" key="5">
    <source>
        <dbReference type="ARBA" id="ARBA00022729"/>
    </source>
</evidence>
<evidence type="ECO:0000256" key="3">
    <source>
        <dbReference type="ARBA" id="ARBA00022452"/>
    </source>
</evidence>
<protein>
    <submittedName>
        <fullName evidence="15">TonB-dependent receptor</fullName>
    </submittedName>
</protein>
<keyword evidence="4 10" id="KW-0812">Transmembrane</keyword>
<evidence type="ECO:0000256" key="8">
    <source>
        <dbReference type="ARBA" id="ARBA00023170"/>
    </source>
</evidence>
<evidence type="ECO:0000256" key="9">
    <source>
        <dbReference type="ARBA" id="ARBA00023237"/>
    </source>
</evidence>
<evidence type="ECO:0000256" key="10">
    <source>
        <dbReference type="PROSITE-ProRule" id="PRU01360"/>
    </source>
</evidence>
<dbReference type="OrthoDB" id="338230at2"/>
<dbReference type="GO" id="GO:0009279">
    <property type="term" value="C:cell outer membrane"/>
    <property type="evidence" value="ECO:0007669"/>
    <property type="project" value="UniProtKB-SubCell"/>
</dbReference>
<proteinExistence type="inferred from homology"/>
<keyword evidence="3 10" id="KW-1134">Transmembrane beta strand</keyword>
<evidence type="ECO:0000256" key="6">
    <source>
        <dbReference type="ARBA" id="ARBA00023077"/>
    </source>
</evidence>
<dbReference type="Gene3D" id="2.40.170.20">
    <property type="entry name" value="TonB-dependent receptor, beta-barrel domain"/>
    <property type="match status" value="1"/>
</dbReference>
<name>A0A2M9ZNK2_9LEPT</name>
<evidence type="ECO:0000256" key="7">
    <source>
        <dbReference type="ARBA" id="ARBA00023136"/>
    </source>
</evidence>
<comment type="subcellular location">
    <subcellularLocation>
        <location evidence="1 10">Cell outer membrane</location>
        <topology evidence="1 10">Multi-pass membrane protein</topology>
    </subcellularLocation>
</comment>
<dbReference type="Proteomes" id="UP000231962">
    <property type="component" value="Unassembled WGS sequence"/>
</dbReference>
<evidence type="ECO:0000256" key="1">
    <source>
        <dbReference type="ARBA" id="ARBA00004571"/>
    </source>
</evidence>
<keyword evidence="2 10" id="KW-0813">Transport</keyword>
<evidence type="ECO:0000313" key="15">
    <source>
        <dbReference type="EMBL" id="PJZ73571.1"/>
    </source>
</evidence>
<evidence type="ECO:0000313" key="14">
    <source>
        <dbReference type="EMBL" id="PJZ69584.1"/>
    </source>
</evidence>
<dbReference type="PANTHER" id="PTHR30069:SF29">
    <property type="entry name" value="HEMOGLOBIN AND HEMOGLOBIN-HAPTOGLOBIN-BINDING PROTEIN 1-RELATED"/>
    <property type="match status" value="1"/>
</dbReference>
<feature type="domain" description="TonB-dependent receptor-like beta-barrel" evidence="12">
    <location>
        <begin position="278"/>
        <end position="693"/>
    </location>
</feature>
<keyword evidence="6 11" id="KW-0798">TonB box</keyword>
<dbReference type="GO" id="GO:0044718">
    <property type="term" value="P:siderophore transmembrane transport"/>
    <property type="evidence" value="ECO:0007669"/>
    <property type="project" value="TreeGrafter"/>
</dbReference>
<evidence type="ECO:0000259" key="12">
    <source>
        <dbReference type="Pfam" id="PF00593"/>
    </source>
</evidence>
<keyword evidence="16" id="KW-1185">Reference proteome</keyword>
<dbReference type="Gene3D" id="2.170.130.10">
    <property type="entry name" value="TonB-dependent receptor, plug domain"/>
    <property type="match status" value="1"/>
</dbReference>
<dbReference type="AlphaFoldDB" id="A0A2M9ZNK2"/>
<dbReference type="PROSITE" id="PS52016">
    <property type="entry name" value="TONB_DEPENDENT_REC_3"/>
    <property type="match status" value="1"/>
</dbReference>
<dbReference type="InterPro" id="IPR039426">
    <property type="entry name" value="TonB-dep_rcpt-like"/>
</dbReference>
<keyword evidence="8 15" id="KW-0675">Receptor</keyword>
<accession>A0A2M9ZNK2</accession>
<evidence type="ECO:0000256" key="4">
    <source>
        <dbReference type="ARBA" id="ARBA00022692"/>
    </source>
</evidence>
<dbReference type="EMBL" id="NPDY01000008">
    <property type="protein sequence ID" value="PJZ69584.1"/>
    <property type="molecule type" value="Genomic_DNA"/>
</dbReference>
<comment type="caution">
    <text evidence="15">The sequence shown here is derived from an EMBL/GenBank/DDBJ whole genome shotgun (WGS) entry which is preliminary data.</text>
</comment>
<dbReference type="InterPro" id="IPR012910">
    <property type="entry name" value="Plug_dom"/>
</dbReference>
<dbReference type="EMBL" id="NPDZ01000004">
    <property type="protein sequence ID" value="PJZ73571.1"/>
    <property type="molecule type" value="Genomic_DNA"/>
</dbReference>
<dbReference type="InterPro" id="IPR037066">
    <property type="entry name" value="Plug_dom_sf"/>
</dbReference>
<dbReference type="GO" id="GO:0015344">
    <property type="term" value="F:siderophore uptake transmembrane transporter activity"/>
    <property type="evidence" value="ECO:0007669"/>
    <property type="project" value="TreeGrafter"/>
</dbReference>
<keyword evidence="7 10" id="KW-0472">Membrane</keyword>
<dbReference type="Pfam" id="PF07715">
    <property type="entry name" value="Plug"/>
    <property type="match status" value="1"/>
</dbReference>
<gene>
    <name evidence="14" type="ORF">CH360_09850</name>
    <name evidence="15" type="ORF">CH373_08705</name>
</gene>
<evidence type="ECO:0000313" key="16">
    <source>
        <dbReference type="Proteomes" id="UP000231962"/>
    </source>
</evidence>
<keyword evidence="9 10" id="KW-0998">Cell outer membrane</keyword>
<evidence type="ECO:0000256" key="11">
    <source>
        <dbReference type="RuleBase" id="RU003357"/>
    </source>
</evidence>
<dbReference type="InterPro" id="IPR000531">
    <property type="entry name" value="Beta-barrel_TonB"/>
</dbReference>
<dbReference type="Proteomes" id="UP000231990">
    <property type="component" value="Unassembled WGS sequence"/>
</dbReference>
<dbReference type="Pfam" id="PF00593">
    <property type="entry name" value="TonB_dep_Rec_b-barrel"/>
    <property type="match status" value="1"/>
</dbReference>
<organism evidence="15 17">
    <name type="scientific">Leptospira perolatii</name>
    <dbReference type="NCBI Taxonomy" id="2023191"/>
    <lineage>
        <taxon>Bacteria</taxon>
        <taxon>Pseudomonadati</taxon>
        <taxon>Spirochaetota</taxon>
        <taxon>Spirochaetia</taxon>
        <taxon>Leptospirales</taxon>
        <taxon>Leptospiraceae</taxon>
        <taxon>Leptospira</taxon>
    </lineage>
</organism>